<feature type="transmembrane region" description="Helical" evidence="6">
    <location>
        <begin position="456"/>
        <end position="475"/>
    </location>
</feature>
<feature type="transmembrane region" description="Helical" evidence="6">
    <location>
        <begin position="432"/>
        <end position="450"/>
    </location>
</feature>
<reference evidence="7 8" key="1">
    <citation type="journal article" date="2015" name="Genome Announc.">
        <title>Expanding the biotechnology potential of lactobacilli through comparative genomics of 213 strains and associated genera.</title>
        <authorList>
            <person name="Sun Z."/>
            <person name="Harris H.M."/>
            <person name="McCann A."/>
            <person name="Guo C."/>
            <person name="Argimon S."/>
            <person name="Zhang W."/>
            <person name="Yang X."/>
            <person name="Jeffery I.B."/>
            <person name="Cooney J.C."/>
            <person name="Kagawa T.F."/>
            <person name="Liu W."/>
            <person name="Song Y."/>
            <person name="Salvetti E."/>
            <person name="Wrobel A."/>
            <person name="Rasinkangas P."/>
            <person name="Parkhill J."/>
            <person name="Rea M.C."/>
            <person name="O'Sullivan O."/>
            <person name="Ritari J."/>
            <person name="Douillard F.P."/>
            <person name="Paul Ross R."/>
            <person name="Yang R."/>
            <person name="Briner A.E."/>
            <person name="Felis G.E."/>
            <person name="de Vos W.M."/>
            <person name="Barrangou R."/>
            <person name="Klaenhammer T.R."/>
            <person name="Caufield P.W."/>
            <person name="Cui Y."/>
            <person name="Zhang H."/>
            <person name="O'Toole P.W."/>
        </authorList>
    </citation>
    <scope>NUCLEOTIDE SEQUENCE [LARGE SCALE GENOMIC DNA]</scope>
    <source>
        <strain evidence="7 8">DSM 21775</strain>
    </source>
</reference>
<keyword evidence="4 6" id="KW-1133">Transmembrane helix</keyword>
<accession>A0A0R2DMY2</accession>
<keyword evidence="2" id="KW-1003">Cell membrane</keyword>
<keyword evidence="8" id="KW-1185">Reference proteome</keyword>
<evidence type="ECO:0000256" key="4">
    <source>
        <dbReference type="ARBA" id="ARBA00022989"/>
    </source>
</evidence>
<evidence type="ECO:0000256" key="3">
    <source>
        <dbReference type="ARBA" id="ARBA00022692"/>
    </source>
</evidence>
<dbReference type="CDD" id="cd13124">
    <property type="entry name" value="MATE_SpoVB_like"/>
    <property type="match status" value="1"/>
</dbReference>
<organism evidence="7 8">
    <name type="scientific">Levilactobacillus senmaizukei DSM 21775 = NBRC 103853</name>
    <dbReference type="NCBI Taxonomy" id="1423803"/>
    <lineage>
        <taxon>Bacteria</taxon>
        <taxon>Bacillati</taxon>
        <taxon>Bacillota</taxon>
        <taxon>Bacilli</taxon>
        <taxon>Lactobacillales</taxon>
        <taxon>Lactobacillaceae</taxon>
        <taxon>Levilactobacillus</taxon>
    </lineage>
</organism>
<dbReference type="InterPro" id="IPR024923">
    <property type="entry name" value="PG_synth_SpoVB"/>
</dbReference>
<feature type="transmembrane region" description="Helical" evidence="6">
    <location>
        <begin position="86"/>
        <end position="107"/>
    </location>
</feature>
<dbReference type="EMBL" id="AYZH01000018">
    <property type="protein sequence ID" value="KRN01612.1"/>
    <property type="molecule type" value="Genomic_DNA"/>
</dbReference>
<feature type="transmembrane region" description="Helical" evidence="6">
    <location>
        <begin position="225"/>
        <end position="244"/>
    </location>
</feature>
<keyword evidence="3 6" id="KW-0812">Transmembrane</keyword>
<comment type="caution">
    <text evidence="7">The sequence shown here is derived from an EMBL/GenBank/DDBJ whole genome shotgun (WGS) entry which is preliminary data.</text>
</comment>
<dbReference type="InterPro" id="IPR050833">
    <property type="entry name" value="Poly_Biosynth_Transport"/>
</dbReference>
<sequence length="568" mass="62186">MIGLTAVGQRDFEIIEVKVGCQMAARSDQTGNQVNAQDQMVAGSAWMTAGSIFSRILGAVYIIPWNIWFGAFYLQGNALYGKGYNIYSFFLIAAIAGVPSAIAKQVAHYNALNEYGVSVRLYKRGLEIAVITGISIALLMYFGAPLFTGGDAHLIPVLHSLAWAILIIPTMSLTRGYFQGFQQMAPSALSQFAEQLIRVVYMLATAFIIMRVLHGNWVTAVSQSTFAAAIGAMGGLLVLGVYYWRRRHHFRALVANSNNDLIVPANQLYREIIAQAVPFIVLGAGITIFQLIDQYTFAPIMHMAGTYTDAHLNDLFALFGVNANKLIMITISLASALAVTVVPLLSESYTRGNKQEISTQLSNAFLMFEFVMIPSALGMAAIARPLNLVFYGRSHEALAASLLAFSSYLSILLGLYTVVAALMQGISQNKRAVRYFVVGTIVKFILQWPLVYFLGAFGPLIATAFGFTVTCYLIIHSLDQQFSINFAHIAKKTNGILLTSLGTFALAKLIAWLGTFLGSEGRVTNFLIVMVAVVIAGYFYVYTVLKTRLADTILGPRIAGLRRRLHIH</sequence>
<dbReference type="PANTHER" id="PTHR30250">
    <property type="entry name" value="PST FAMILY PREDICTED COLANIC ACID TRANSPORTER"/>
    <property type="match status" value="1"/>
</dbReference>
<dbReference type="STRING" id="1423803.FD13_GL000754"/>
<dbReference type="AlphaFoldDB" id="A0A0R2DMY2"/>
<dbReference type="GO" id="GO:0005886">
    <property type="term" value="C:plasma membrane"/>
    <property type="evidence" value="ECO:0007669"/>
    <property type="project" value="UniProtKB-SubCell"/>
</dbReference>
<keyword evidence="5 6" id="KW-0472">Membrane</keyword>
<feature type="transmembrane region" description="Helical" evidence="6">
    <location>
        <begin position="523"/>
        <end position="545"/>
    </location>
</feature>
<feature type="transmembrane region" description="Helical" evidence="6">
    <location>
        <begin position="398"/>
        <end position="420"/>
    </location>
</feature>
<evidence type="ECO:0000313" key="8">
    <source>
        <dbReference type="Proteomes" id="UP000051589"/>
    </source>
</evidence>
<feature type="transmembrane region" description="Helical" evidence="6">
    <location>
        <begin position="153"/>
        <end position="174"/>
    </location>
</feature>
<protein>
    <submittedName>
        <fullName evidence="7">Polysaccharide transporter</fullName>
    </submittedName>
</protein>
<evidence type="ECO:0000313" key="7">
    <source>
        <dbReference type="EMBL" id="KRN01612.1"/>
    </source>
</evidence>
<dbReference type="PANTHER" id="PTHR30250:SF21">
    <property type="entry name" value="LIPID II FLIPPASE MURJ"/>
    <property type="match status" value="1"/>
</dbReference>
<dbReference type="InterPro" id="IPR002797">
    <property type="entry name" value="Polysacc_synth"/>
</dbReference>
<dbReference type="PATRIC" id="fig|1423803.3.peg.751"/>
<dbReference type="Pfam" id="PF01943">
    <property type="entry name" value="Polysacc_synt"/>
    <property type="match status" value="1"/>
</dbReference>
<comment type="subcellular location">
    <subcellularLocation>
        <location evidence="1">Cell membrane</location>
        <topology evidence="1">Multi-pass membrane protein</topology>
    </subcellularLocation>
</comment>
<feature type="transmembrane region" description="Helical" evidence="6">
    <location>
        <begin position="272"/>
        <end position="292"/>
    </location>
</feature>
<feature type="transmembrane region" description="Helical" evidence="6">
    <location>
        <begin position="56"/>
        <end position="74"/>
    </location>
</feature>
<evidence type="ECO:0000256" key="1">
    <source>
        <dbReference type="ARBA" id="ARBA00004651"/>
    </source>
</evidence>
<gene>
    <name evidence="7" type="ORF">FD13_GL000754</name>
</gene>
<feature type="transmembrane region" description="Helical" evidence="6">
    <location>
        <begin position="365"/>
        <end position="386"/>
    </location>
</feature>
<proteinExistence type="predicted"/>
<evidence type="ECO:0000256" key="5">
    <source>
        <dbReference type="ARBA" id="ARBA00023136"/>
    </source>
</evidence>
<feature type="transmembrane region" description="Helical" evidence="6">
    <location>
        <begin position="128"/>
        <end position="147"/>
    </location>
</feature>
<evidence type="ECO:0000256" key="2">
    <source>
        <dbReference type="ARBA" id="ARBA00022475"/>
    </source>
</evidence>
<evidence type="ECO:0000256" key="6">
    <source>
        <dbReference type="SAM" id="Phobius"/>
    </source>
</evidence>
<dbReference type="Proteomes" id="UP000051589">
    <property type="component" value="Unassembled WGS sequence"/>
</dbReference>
<feature type="transmembrane region" description="Helical" evidence="6">
    <location>
        <begin position="195"/>
        <end position="213"/>
    </location>
</feature>
<dbReference type="PIRSF" id="PIRSF038958">
    <property type="entry name" value="PG_synth_SpoVB"/>
    <property type="match status" value="1"/>
</dbReference>
<feature type="transmembrane region" description="Helical" evidence="6">
    <location>
        <begin position="496"/>
        <end position="517"/>
    </location>
</feature>
<name>A0A0R2DMY2_9LACO</name>
<feature type="transmembrane region" description="Helical" evidence="6">
    <location>
        <begin position="326"/>
        <end position="345"/>
    </location>
</feature>